<dbReference type="EMBL" id="CP029829">
    <property type="protein sequence ID" value="AWU94407.1"/>
    <property type="molecule type" value="Genomic_DNA"/>
</dbReference>
<keyword evidence="2" id="KW-1185">Reference proteome</keyword>
<organism evidence="1 2">
    <name type="scientific">Azospirillum ramasamyi</name>
    <dbReference type="NCBI Taxonomy" id="682998"/>
    <lineage>
        <taxon>Bacteria</taxon>
        <taxon>Pseudomonadati</taxon>
        <taxon>Pseudomonadota</taxon>
        <taxon>Alphaproteobacteria</taxon>
        <taxon>Rhodospirillales</taxon>
        <taxon>Azospirillaceae</taxon>
        <taxon>Azospirillum</taxon>
    </lineage>
</organism>
<accession>A0A2U9S5U2</accession>
<proteinExistence type="predicted"/>
<dbReference type="Pfam" id="PF00702">
    <property type="entry name" value="Hydrolase"/>
    <property type="match status" value="1"/>
</dbReference>
<gene>
    <name evidence="1" type="ORF">DM194_09115</name>
</gene>
<name>A0A2U9S5U2_9PROT</name>
<dbReference type="PANTHER" id="PTHR43611:SF3">
    <property type="entry name" value="FLAVIN MONONUCLEOTIDE HYDROLASE 1, CHLOROPLATIC"/>
    <property type="match status" value="1"/>
</dbReference>
<dbReference type="Proteomes" id="UP000249605">
    <property type="component" value="Chromosome"/>
</dbReference>
<dbReference type="NCBIfam" id="TIGR01549">
    <property type="entry name" value="HAD-SF-IA-v1"/>
    <property type="match status" value="1"/>
</dbReference>
<dbReference type="InterPro" id="IPR036412">
    <property type="entry name" value="HAD-like_sf"/>
</dbReference>
<dbReference type="PANTHER" id="PTHR43611">
    <property type="entry name" value="ALPHA-D-GLUCOSE 1-PHOSPHATE PHOSPHATASE"/>
    <property type="match status" value="1"/>
</dbReference>
<dbReference type="Gene3D" id="3.40.50.1000">
    <property type="entry name" value="HAD superfamily/HAD-like"/>
    <property type="match status" value="1"/>
</dbReference>
<dbReference type="NCBIfam" id="TIGR01509">
    <property type="entry name" value="HAD-SF-IA-v3"/>
    <property type="match status" value="1"/>
</dbReference>
<evidence type="ECO:0000313" key="1">
    <source>
        <dbReference type="EMBL" id="AWU94407.1"/>
    </source>
</evidence>
<dbReference type="SUPFAM" id="SSF56784">
    <property type="entry name" value="HAD-like"/>
    <property type="match status" value="1"/>
</dbReference>
<dbReference type="SFLD" id="SFLDS00003">
    <property type="entry name" value="Haloacid_Dehalogenase"/>
    <property type="match status" value="1"/>
</dbReference>
<dbReference type="CDD" id="cd02603">
    <property type="entry name" value="HAD_sEH-N_like"/>
    <property type="match status" value="1"/>
</dbReference>
<dbReference type="InterPro" id="IPR006439">
    <property type="entry name" value="HAD-SF_hydro_IA"/>
</dbReference>
<dbReference type="KEGG" id="azm:DM194_09115"/>
<reference evidence="1 2" key="1">
    <citation type="journal article" date="2019" name="Int. J. Syst. Evol. Microbiol.">
        <title>Azospirillum ramasamyi sp. nov., a novel diazotrophic bacterium isolated from fermented bovine products.</title>
        <authorList>
            <person name="Anandham R."/>
            <person name="Heo J."/>
            <person name="Krishnamoorthy R."/>
            <person name="SenthilKumar M."/>
            <person name="Gopal N.O."/>
            <person name="Kim S.J."/>
            <person name="Kwon S.W."/>
        </authorList>
    </citation>
    <scope>NUCLEOTIDE SEQUENCE [LARGE SCALE GENOMIC DNA]</scope>
    <source>
        <strain evidence="1 2">M2T2B2</strain>
    </source>
</reference>
<evidence type="ECO:0000313" key="2">
    <source>
        <dbReference type="Proteomes" id="UP000249605"/>
    </source>
</evidence>
<sequence>MTATSEPPKPTVVVFDVGQVLIEWDPRHLYRELFDGYEDLMEDFLDRVCTPAWNLEQDRGRPWSEAIAQLSAEHPDCAELIRAYDDMWERMVPDAIPGTPEILAELKARGVPVYAITNFSADKFELTRKRFDFLNGFDGIVVSGQERLVKPDQAIYRLLMDRYGLEPNQCYFIDDNPNNVEAAKSVGMSAHLFLGAEALRRDLAALGLL</sequence>
<dbReference type="PRINTS" id="PR00413">
    <property type="entry name" value="HADHALOGNASE"/>
</dbReference>
<protein>
    <submittedName>
        <fullName evidence="1">HAD family phosphatase</fullName>
    </submittedName>
</protein>
<dbReference type="SFLD" id="SFLDG01129">
    <property type="entry name" value="C1.5:_HAD__Beta-PGM__Phosphata"/>
    <property type="match status" value="1"/>
</dbReference>
<dbReference type="AlphaFoldDB" id="A0A2U9S5U2"/>
<dbReference type="InterPro" id="IPR023214">
    <property type="entry name" value="HAD_sf"/>
</dbReference>
<dbReference type="OrthoDB" id="9807742at2"/>
<dbReference type="RefSeq" id="WP_111067023.1">
    <property type="nucleotide sequence ID" value="NZ_CP029829.1"/>
</dbReference>